<evidence type="ECO:0000256" key="3">
    <source>
        <dbReference type="ARBA" id="ARBA00022741"/>
    </source>
</evidence>
<dbReference type="Gene3D" id="1.10.510.10">
    <property type="entry name" value="Transferase(Phosphotransferase) domain 1"/>
    <property type="match status" value="1"/>
</dbReference>
<name>A0A9P0AI12_BEMTA</name>
<sequence>MEHLQKELEMLSDTHSPKIITDANGLECLGNTDLPRNPGSQKITGQSRDPEIPEDVNDPGNISDQEMLGDVKNQNILPKKSVELPTVSHSEVYSMVRNELTAKDKSCNLVENLCNVKKKSKLTWSVDVNSSFKHHCHLIKIKVSIRTKFLQSSPTYIFSILTTWSKRNLPKNSPKSNTHVNSSKKNTHKNCPKGNIHLSSPKRNTQKNSPTNPPNPSRKLWNIIPRYCKHCHVRKSKSSAFANKYSATHRNSKANFCNLNASKAPCDISPRPSNVKGTKCNSNLSPSSKFSSQNVAVLSTNQNPDLPLPEEQFSNCKNLAEVGKFEITTSSPTHLEESNLTSSFLDSPKSAVQTFSNQNPCLINKSLSAIPTISYSCLTKNVPKNFSGKPISSNPRRSKWFEDYPGSQKSMLNEVNMIDSIGNQFLERSSENSLEKRLFISKCNKTENISQNAAIKNNVNHGLPRKYSNAKKHDRRKTPRLVKAQHSLNHLSESEIIPTHLSFRFHTMPQRRLYQAKQNLSSLSIQSAPNLDAGRDSKDSVRLLSRAETAFLMSRKQSPLKNMSPPFHPTFNDTLIPPNYDQNYGFWPPIPFSLSAKNCSPLSEPQSINQNVYFSKFNHPFMNTFSSSPVFNQCTKEQSHREEVEAVNQKSSYTNASRFIKNKNPKSLLKEEKKKYFGYTKSIDIWSVGCILAEMLSNRPLFPGKHYLDQLNHILGILGSPTQEDLESIINDKPVAEEPFRFSMELDDLPKETLKQYIFEETAMFRQDEAGM</sequence>
<evidence type="ECO:0000256" key="1">
    <source>
        <dbReference type="ARBA" id="ARBA00022527"/>
    </source>
</evidence>
<keyword evidence="3" id="KW-0547">Nucleotide-binding</keyword>
<evidence type="ECO:0008006" key="9">
    <source>
        <dbReference type="Google" id="ProtNLM"/>
    </source>
</evidence>
<dbReference type="Proteomes" id="UP001152759">
    <property type="component" value="Chromosome 5"/>
</dbReference>
<gene>
    <name evidence="7" type="ORF">BEMITA_LOCUS9599</name>
</gene>
<dbReference type="AlphaFoldDB" id="A0A9P0AI12"/>
<keyword evidence="4" id="KW-0418">Kinase</keyword>
<dbReference type="SUPFAM" id="SSF56112">
    <property type="entry name" value="Protein kinase-like (PK-like)"/>
    <property type="match status" value="1"/>
</dbReference>
<dbReference type="GO" id="GO:0004674">
    <property type="term" value="F:protein serine/threonine kinase activity"/>
    <property type="evidence" value="ECO:0007669"/>
    <property type="project" value="UniProtKB-KW"/>
</dbReference>
<keyword evidence="1" id="KW-0723">Serine/threonine-protein kinase</keyword>
<dbReference type="FunFam" id="1.10.510.10:FF:000624">
    <property type="entry name" value="Mitogen-activated protein kinase"/>
    <property type="match status" value="1"/>
</dbReference>
<keyword evidence="8" id="KW-1185">Reference proteome</keyword>
<feature type="compositionally biased region" description="Polar residues" evidence="6">
    <location>
        <begin position="38"/>
        <end position="47"/>
    </location>
</feature>
<evidence type="ECO:0000256" key="4">
    <source>
        <dbReference type="ARBA" id="ARBA00022777"/>
    </source>
</evidence>
<organism evidence="7 8">
    <name type="scientific">Bemisia tabaci</name>
    <name type="common">Sweetpotato whitefly</name>
    <name type="synonym">Aleurodes tabaci</name>
    <dbReference type="NCBI Taxonomy" id="7038"/>
    <lineage>
        <taxon>Eukaryota</taxon>
        <taxon>Metazoa</taxon>
        <taxon>Ecdysozoa</taxon>
        <taxon>Arthropoda</taxon>
        <taxon>Hexapoda</taxon>
        <taxon>Insecta</taxon>
        <taxon>Pterygota</taxon>
        <taxon>Neoptera</taxon>
        <taxon>Paraneoptera</taxon>
        <taxon>Hemiptera</taxon>
        <taxon>Sternorrhyncha</taxon>
        <taxon>Aleyrodoidea</taxon>
        <taxon>Aleyrodidae</taxon>
        <taxon>Aleyrodinae</taxon>
        <taxon>Bemisia</taxon>
    </lineage>
</organism>
<evidence type="ECO:0000313" key="7">
    <source>
        <dbReference type="EMBL" id="CAH0390929.1"/>
    </source>
</evidence>
<keyword evidence="2" id="KW-0808">Transferase</keyword>
<reference evidence="7" key="1">
    <citation type="submission" date="2021-12" db="EMBL/GenBank/DDBJ databases">
        <authorList>
            <person name="King R."/>
        </authorList>
    </citation>
    <scope>NUCLEOTIDE SEQUENCE</scope>
</reference>
<evidence type="ECO:0000256" key="2">
    <source>
        <dbReference type="ARBA" id="ARBA00022679"/>
    </source>
</evidence>
<proteinExistence type="predicted"/>
<dbReference type="InterPro" id="IPR011009">
    <property type="entry name" value="Kinase-like_dom_sf"/>
</dbReference>
<feature type="region of interest" description="Disordered" evidence="6">
    <location>
        <begin position="168"/>
        <end position="218"/>
    </location>
</feature>
<dbReference type="InterPro" id="IPR050117">
    <property type="entry name" value="MAPK"/>
</dbReference>
<dbReference type="PANTHER" id="PTHR24055">
    <property type="entry name" value="MITOGEN-ACTIVATED PROTEIN KINASE"/>
    <property type="match status" value="1"/>
</dbReference>
<feature type="region of interest" description="Disordered" evidence="6">
    <location>
        <begin position="30"/>
        <end position="54"/>
    </location>
</feature>
<feature type="compositionally biased region" description="Polar residues" evidence="6">
    <location>
        <begin position="197"/>
        <end position="210"/>
    </location>
</feature>
<accession>A0A9P0AI12</accession>
<evidence type="ECO:0000256" key="5">
    <source>
        <dbReference type="ARBA" id="ARBA00022840"/>
    </source>
</evidence>
<feature type="compositionally biased region" description="Polar residues" evidence="6">
    <location>
        <begin position="168"/>
        <end position="184"/>
    </location>
</feature>
<dbReference type="EMBL" id="OU963866">
    <property type="protein sequence ID" value="CAH0390929.1"/>
    <property type="molecule type" value="Genomic_DNA"/>
</dbReference>
<protein>
    <recommendedName>
        <fullName evidence="9">Protein kinase domain-containing protein</fullName>
    </recommendedName>
</protein>
<evidence type="ECO:0000256" key="6">
    <source>
        <dbReference type="SAM" id="MobiDB-lite"/>
    </source>
</evidence>
<keyword evidence="5" id="KW-0067">ATP-binding</keyword>
<dbReference type="GO" id="GO:0005524">
    <property type="term" value="F:ATP binding"/>
    <property type="evidence" value="ECO:0007669"/>
    <property type="project" value="UniProtKB-KW"/>
</dbReference>
<evidence type="ECO:0000313" key="8">
    <source>
        <dbReference type="Proteomes" id="UP001152759"/>
    </source>
</evidence>